<keyword evidence="3" id="KW-1185">Reference proteome</keyword>
<protein>
    <submittedName>
        <fullName evidence="2">Metal-dependent protein hydrolase</fullName>
    </submittedName>
</protein>
<dbReference type="GO" id="GO:0005737">
    <property type="term" value="C:cytoplasm"/>
    <property type="evidence" value="ECO:0007669"/>
    <property type="project" value="TreeGrafter"/>
</dbReference>
<comment type="caution">
    <text evidence="2">The sequence shown here is derived from an EMBL/GenBank/DDBJ whole genome shotgun (WGS) entry which is preliminary data.</text>
</comment>
<dbReference type="PANTHER" id="PTHR11215">
    <property type="entry name" value="METAL DEPENDENT HYDROLASE - RELATED"/>
    <property type="match status" value="1"/>
</dbReference>
<proteinExistence type="inferred from homology"/>
<evidence type="ECO:0000256" key="1">
    <source>
        <dbReference type="ARBA" id="ARBA00010105"/>
    </source>
</evidence>
<name>A0A9K3D0F5_9EUKA</name>
<feature type="non-terminal residue" evidence="2">
    <location>
        <position position="1"/>
    </location>
</feature>
<organism evidence="2 3">
    <name type="scientific">Kipferlia bialata</name>
    <dbReference type="NCBI Taxonomy" id="797122"/>
    <lineage>
        <taxon>Eukaryota</taxon>
        <taxon>Metamonada</taxon>
        <taxon>Carpediemonas-like organisms</taxon>
        <taxon>Kipferlia</taxon>
    </lineage>
</organism>
<dbReference type="EMBL" id="BDIP01001878">
    <property type="protein sequence ID" value="GIQ85315.1"/>
    <property type="molecule type" value="Genomic_DNA"/>
</dbReference>
<reference evidence="2 3" key="1">
    <citation type="journal article" date="2018" name="PLoS ONE">
        <title>The draft genome of Kipferlia bialata reveals reductive genome evolution in fornicate parasites.</title>
        <authorList>
            <person name="Tanifuji G."/>
            <person name="Takabayashi S."/>
            <person name="Kume K."/>
            <person name="Takagi M."/>
            <person name="Nakayama T."/>
            <person name="Kamikawa R."/>
            <person name="Inagaki Y."/>
            <person name="Hashimoto T."/>
        </authorList>
    </citation>
    <scope>NUCLEOTIDE SEQUENCE [LARGE SCALE GENOMIC DNA]</scope>
    <source>
        <strain evidence="2">NY0173</strain>
    </source>
</reference>
<keyword evidence="2" id="KW-0378">Hydrolase</keyword>
<dbReference type="GO" id="GO:0016787">
    <property type="term" value="F:hydrolase activity"/>
    <property type="evidence" value="ECO:0007669"/>
    <property type="project" value="UniProtKB-KW"/>
</dbReference>
<dbReference type="GO" id="GO:0005634">
    <property type="term" value="C:nucleus"/>
    <property type="evidence" value="ECO:0007669"/>
    <property type="project" value="TreeGrafter"/>
</dbReference>
<evidence type="ECO:0000313" key="2">
    <source>
        <dbReference type="EMBL" id="GIQ85315.1"/>
    </source>
</evidence>
<gene>
    <name evidence="2" type="ORF">KIPB_006960</name>
</gene>
<dbReference type="InterPro" id="IPR003226">
    <property type="entry name" value="MYG1_exonuclease"/>
</dbReference>
<sequence length="430" mass="47702">NGRSYRGPPRFKVWDSMFHKATRLARDEFLLTVQRAFVSARPGIAPSCTVEGLDQSAARPLILCNQGKYTLSDCMAVAILRDREAAFKDAPVSFVSPDEVNALVSSRHAPTAVVGLGECHDPSRHMYDTPPDCEDKYFQSSRVPMSAAGYLFRQYGSALIRDMIVGARVPNAESLSGEDLDVLSLSVYKVFVSPADCAAAGLDRMGSVEDPSITPEGVITNYTSDNKLVERIHHPQYVPGSWADRLDCHTQTDMFEKAVTLVRSELQRSVRAAYEELPAYKIIQQAYRERHNMHPSGRLMYVDVPIKRYQLQNALPEIERVDMAAKGVSLLDGPTEDCPYHVIFPWGWQQGGTYNALALKDIFTSTMRAPFHGKGLERDDLEAEIGYQGVDSVHATGFHAKGELESLVRLCCESGGIDIEGCEPFLMAME</sequence>
<comment type="similarity">
    <text evidence="1">Belongs to the MYG1 family.</text>
</comment>
<evidence type="ECO:0000313" key="3">
    <source>
        <dbReference type="Proteomes" id="UP000265618"/>
    </source>
</evidence>
<accession>A0A9K3D0F5</accession>
<dbReference type="PANTHER" id="PTHR11215:SF1">
    <property type="entry name" value="MYG1 EXONUCLEASE"/>
    <property type="match status" value="1"/>
</dbReference>
<dbReference type="OrthoDB" id="10265310at2759"/>
<dbReference type="Proteomes" id="UP000265618">
    <property type="component" value="Unassembled WGS sequence"/>
</dbReference>
<dbReference type="Pfam" id="PF03690">
    <property type="entry name" value="MYG1_exonuc"/>
    <property type="match status" value="1"/>
</dbReference>
<dbReference type="AlphaFoldDB" id="A0A9K3D0F5"/>